<feature type="non-terminal residue" evidence="2">
    <location>
        <position position="197"/>
    </location>
</feature>
<sequence length="197" mass="22609">IEASSLRSIDIGDSSFPSPYSNAIERFFRELPFKVSNGSVIVVDREGRLNFEEQDELIEMIKERGNRPFLLLDSDPSSLEPSVFLRSLPCHRGLLPSSSIPHSAFTCNLPSHHLSPLLPFIRERQGDSVLFPLFASAHSTKPQEKEEEEEDEEEERRDGRLPCKYRKSCYESGRLPEIKEVFTAPVERNEEEDEEEE</sequence>
<gene>
    <name evidence="2" type="ORF">PMAYCL1PPCAC_12682</name>
</gene>
<proteinExistence type="predicted"/>
<organism evidence="2 3">
    <name type="scientific">Pristionchus mayeri</name>
    <dbReference type="NCBI Taxonomy" id="1317129"/>
    <lineage>
        <taxon>Eukaryota</taxon>
        <taxon>Metazoa</taxon>
        <taxon>Ecdysozoa</taxon>
        <taxon>Nematoda</taxon>
        <taxon>Chromadorea</taxon>
        <taxon>Rhabditida</taxon>
        <taxon>Rhabditina</taxon>
        <taxon>Diplogasteromorpha</taxon>
        <taxon>Diplogasteroidea</taxon>
        <taxon>Neodiplogasteridae</taxon>
        <taxon>Pristionchus</taxon>
    </lineage>
</organism>
<comment type="caution">
    <text evidence="2">The sequence shown here is derived from an EMBL/GenBank/DDBJ whole genome shotgun (WGS) entry which is preliminary data.</text>
</comment>
<reference evidence="3" key="1">
    <citation type="submission" date="2022-10" db="EMBL/GenBank/DDBJ databases">
        <title>Genome assembly of Pristionchus species.</title>
        <authorList>
            <person name="Yoshida K."/>
            <person name="Sommer R.J."/>
        </authorList>
    </citation>
    <scope>NUCLEOTIDE SEQUENCE [LARGE SCALE GENOMIC DNA]</scope>
    <source>
        <strain evidence="3">RS5460</strain>
    </source>
</reference>
<name>A0AAN4ZJL0_9BILA</name>
<dbReference type="EMBL" id="BTRK01000003">
    <property type="protein sequence ID" value="GMR42487.1"/>
    <property type="molecule type" value="Genomic_DNA"/>
</dbReference>
<protein>
    <submittedName>
        <fullName evidence="2">Uncharacterized protein</fullName>
    </submittedName>
</protein>
<feature type="region of interest" description="Disordered" evidence="1">
    <location>
        <begin position="136"/>
        <end position="159"/>
    </location>
</feature>
<evidence type="ECO:0000256" key="1">
    <source>
        <dbReference type="SAM" id="MobiDB-lite"/>
    </source>
</evidence>
<feature type="compositionally biased region" description="Acidic residues" evidence="1">
    <location>
        <begin position="145"/>
        <end position="155"/>
    </location>
</feature>
<evidence type="ECO:0000313" key="3">
    <source>
        <dbReference type="Proteomes" id="UP001328107"/>
    </source>
</evidence>
<accession>A0AAN4ZJL0</accession>
<dbReference type="AlphaFoldDB" id="A0AAN4ZJL0"/>
<feature type="non-terminal residue" evidence="2">
    <location>
        <position position="1"/>
    </location>
</feature>
<dbReference type="Proteomes" id="UP001328107">
    <property type="component" value="Unassembled WGS sequence"/>
</dbReference>
<keyword evidence="3" id="KW-1185">Reference proteome</keyword>
<evidence type="ECO:0000313" key="2">
    <source>
        <dbReference type="EMBL" id="GMR42487.1"/>
    </source>
</evidence>